<evidence type="ECO:0000313" key="11">
    <source>
        <dbReference type="Proteomes" id="UP000182836"/>
    </source>
</evidence>
<feature type="transmembrane region" description="Helical" evidence="6">
    <location>
        <begin position="31"/>
        <end position="50"/>
    </location>
</feature>
<dbReference type="RefSeq" id="WP_043065521.1">
    <property type="nucleotide sequence ID" value="NZ_BJOA01000020.1"/>
</dbReference>
<keyword evidence="10" id="KW-1185">Reference proteome</keyword>
<name>A0A0D1YBZ7_ANEMI</name>
<comment type="similarity">
    <text evidence="6">Belongs to the TVP38/TMEM64 family.</text>
</comment>
<dbReference type="Pfam" id="PF09335">
    <property type="entry name" value="VTT_dom"/>
    <property type="match status" value="1"/>
</dbReference>
<sequence>MNWTELKTYFSEENLLTLLAKYESFGPLPGILMTFIEAFFPPLPLIAIVAGNAAAYGLWLGFLYSWIGVCLGAGTVFFLCRRLGQHRFLNFLTRHPKVNEAMNWMNRHGFSAIFLFSCFPFTPSSLVNVVAGLSNIPTSHFMAAIMLGKAIMIFVISFIGHDFMSFIEQPWKLLIVLLAILLLWFIGKRVESRLTSVKHR</sequence>
<keyword evidence="4 6" id="KW-1133">Transmembrane helix</keyword>
<dbReference type="PANTHER" id="PTHR12677:SF55">
    <property type="entry name" value="UNDECAPRENYL PHOSPHATE TRANSPORTER SAOUHSC_00901-RELATED"/>
    <property type="match status" value="1"/>
</dbReference>
<evidence type="ECO:0000259" key="7">
    <source>
        <dbReference type="Pfam" id="PF09335"/>
    </source>
</evidence>
<dbReference type="GO" id="GO:0005886">
    <property type="term" value="C:plasma membrane"/>
    <property type="evidence" value="ECO:0007669"/>
    <property type="project" value="UniProtKB-SubCell"/>
</dbReference>
<comment type="subcellular location">
    <subcellularLocation>
        <location evidence="1 6">Cell membrane</location>
        <topology evidence="1 6">Multi-pass membrane protein</topology>
    </subcellularLocation>
</comment>
<dbReference type="Proteomes" id="UP000037269">
    <property type="component" value="Unassembled WGS sequence"/>
</dbReference>
<dbReference type="EMBL" id="LGUG01000004">
    <property type="protein sequence ID" value="KON95331.1"/>
    <property type="molecule type" value="Genomic_DNA"/>
</dbReference>
<dbReference type="STRING" id="47500.AF333_07395"/>
<evidence type="ECO:0000313" key="8">
    <source>
        <dbReference type="EMBL" id="KON95331.1"/>
    </source>
</evidence>
<evidence type="ECO:0000256" key="4">
    <source>
        <dbReference type="ARBA" id="ARBA00022989"/>
    </source>
</evidence>
<dbReference type="EMBL" id="FNED01000006">
    <property type="protein sequence ID" value="SDI66342.1"/>
    <property type="molecule type" value="Genomic_DNA"/>
</dbReference>
<feature type="transmembrane region" description="Helical" evidence="6">
    <location>
        <begin position="171"/>
        <end position="187"/>
    </location>
</feature>
<keyword evidence="3 6" id="KW-0812">Transmembrane</keyword>
<accession>A0A0D1YBZ7</accession>
<evidence type="ECO:0000313" key="9">
    <source>
        <dbReference type="EMBL" id="SDI66342.1"/>
    </source>
</evidence>
<dbReference type="InterPro" id="IPR029045">
    <property type="entry name" value="ClpP/crotonase-like_dom_sf"/>
</dbReference>
<gene>
    <name evidence="8" type="ORF">AF333_07395</name>
    <name evidence="9" type="ORF">SAMN04487909_10685</name>
</gene>
<evidence type="ECO:0000256" key="1">
    <source>
        <dbReference type="ARBA" id="ARBA00004651"/>
    </source>
</evidence>
<dbReference type="PANTHER" id="PTHR12677">
    <property type="entry name" value="GOLGI APPARATUS MEMBRANE PROTEIN TVP38-RELATED"/>
    <property type="match status" value="1"/>
</dbReference>
<dbReference type="SUPFAM" id="SSF52096">
    <property type="entry name" value="ClpP/crotonase"/>
    <property type="match status" value="1"/>
</dbReference>
<feature type="domain" description="VTT" evidence="7">
    <location>
        <begin position="47"/>
        <end position="161"/>
    </location>
</feature>
<feature type="transmembrane region" description="Helical" evidence="6">
    <location>
        <begin position="112"/>
        <end position="133"/>
    </location>
</feature>
<dbReference type="GeneID" id="42305021"/>
<dbReference type="PATRIC" id="fig|47500.12.peg.5374"/>
<dbReference type="Proteomes" id="UP000182836">
    <property type="component" value="Unassembled WGS sequence"/>
</dbReference>
<keyword evidence="5 6" id="KW-0472">Membrane</keyword>
<feature type="transmembrane region" description="Helical" evidence="6">
    <location>
        <begin position="139"/>
        <end position="159"/>
    </location>
</feature>
<dbReference type="AlphaFoldDB" id="A0A0D1YBZ7"/>
<dbReference type="OrthoDB" id="1651121at2"/>
<organism evidence="8 10">
    <name type="scientific">Aneurinibacillus migulanus</name>
    <name type="common">Bacillus migulanus</name>
    <dbReference type="NCBI Taxonomy" id="47500"/>
    <lineage>
        <taxon>Bacteria</taxon>
        <taxon>Bacillati</taxon>
        <taxon>Bacillota</taxon>
        <taxon>Bacilli</taxon>
        <taxon>Bacillales</taxon>
        <taxon>Paenibacillaceae</taxon>
        <taxon>Aneurinibacillus group</taxon>
        <taxon>Aneurinibacillus</taxon>
    </lineage>
</organism>
<dbReference type="InterPro" id="IPR015414">
    <property type="entry name" value="TMEM64"/>
</dbReference>
<evidence type="ECO:0000256" key="5">
    <source>
        <dbReference type="ARBA" id="ARBA00023136"/>
    </source>
</evidence>
<keyword evidence="2 6" id="KW-1003">Cell membrane</keyword>
<evidence type="ECO:0000256" key="2">
    <source>
        <dbReference type="ARBA" id="ARBA00022475"/>
    </source>
</evidence>
<evidence type="ECO:0000256" key="6">
    <source>
        <dbReference type="RuleBase" id="RU366058"/>
    </source>
</evidence>
<protein>
    <recommendedName>
        <fullName evidence="6">TVP38/TMEM64 family membrane protein</fullName>
    </recommendedName>
</protein>
<reference evidence="9 11" key="2">
    <citation type="submission" date="2016-10" db="EMBL/GenBank/DDBJ databases">
        <authorList>
            <person name="de Groot N.N."/>
        </authorList>
    </citation>
    <scope>NUCLEOTIDE SEQUENCE [LARGE SCALE GENOMIC DNA]</scope>
    <source>
        <strain evidence="9 11">DSM 2895</strain>
    </source>
</reference>
<dbReference type="InterPro" id="IPR032816">
    <property type="entry name" value="VTT_dom"/>
</dbReference>
<proteinExistence type="inferred from homology"/>
<evidence type="ECO:0000256" key="3">
    <source>
        <dbReference type="ARBA" id="ARBA00022692"/>
    </source>
</evidence>
<feature type="transmembrane region" description="Helical" evidence="6">
    <location>
        <begin position="56"/>
        <end position="80"/>
    </location>
</feature>
<reference evidence="8 10" key="1">
    <citation type="submission" date="2015-07" db="EMBL/GenBank/DDBJ databases">
        <title>Fjat-14205 dsm 2895.</title>
        <authorList>
            <person name="Liu B."/>
            <person name="Wang J."/>
            <person name="Zhu Y."/>
            <person name="Liu G."/>
            <person name="Chen Q."/>
            <person name="Chen Z."/>
            <person name="Lan J."/>
            <person name="Che J."/>
            <person name="Ge C."/>
            <person name="Shi H."/>
            <person name="Pan Z."/>
            <person name="Liu X."/>
        </authorList>
    </citation>
    <scope>NUCLEOTIDE SEQUENCE [LARGE SCALE GENOMIC DNA]</scope>
    <source>
        <strain evidence="8 10">DSM 2895</strain>
    </source>
</reference>
<evidence type="ECO:0000313" key="10">
    <source>
        <dbReference type="Proteomes" id="UP000037269"/>
    </source>
</evidence>